<reference evidence="7 8" key="1">
    <citation type="submission" date="2018-11" db="EMBL/GenBank/DDBJ databases">
        <title>Genome sequencing of Paenibacillus sp. KCOM 3021 (= ChDC PVNT-B20).</title>
        <authorList>
            <person name="Kook J.-K."/>
            <person name="Park S.-N."/>
            <person name="Lim Y.K."/>
        </authorList>
    </citation>
    <scope>NUCLEOTIDE SEQUENCE [LARGE SCALE GENOMIC DNA]</scope>
    <source>
        <strain evidence="7 8">KCOM 3021</strain>
    </source>
</reference>
<dbReference type="CDD" id="cd09859">
    <property type="entry name" value="PIN_53EXO"/>
    <property type="match status" value="1"/>
</dbReference>
<comment type="function">
    <text evidence="4">5'-3' exonuclease acting preferentially on double-stranded DNA.</text>
</comment>
<dbReference type="Gene3D" id="3.40.50.1010">
    <property type="entry name" value="5'-nuclease"/>
    <property type="match status" value="1"/>
</dbReference>
<evidence type="ECO:0000256" key="3">
    <source>
        <dbReference type="ARBA" id="ARBA00023125"/>
    </source>
</evidence>
<dbReference type="FunFam" id="1.10.150.20:FF:000003">
    <property type="entry name" value="DNA polymerase I"/>
    <property type="match status" value="1"/>
</dbReference>
<dbReference type="PANTHER" id="PTHR42646:SF2">
    <property type="entry name" value="5'-3' EXONUCLEASE FAMILY PROTEIN"/>
    <property type="match status" value="1"/>
</dbReference>
<dbReference type="EMBL" id="RRCN01000002">
    <property type="protein sequence ID" value="RRJ54625.1"/>
    <property type="molecule type" value="Genomic_DNA"/>
</dbReference>
<proteinExistence type="predicted"/>
<dbReference type="Pfam" id="PF01367">
    <property type="entry name" value="5_3_exonuc"/>
    <property type="match status" value="1"/>
</dbReference>
<dbReference type="GO" id="GO:0017108">
    <property type="term" value="F:5'-flap endonuclease activity"/>
    <property type="evidence" value="ECO:0007669"/>
    <property type="project" value="InterPro"/>
</dbReference>
<dbReference type="AlphaFoldDB" id="A0A3P3T9A9"/>
<protein>
    <recommendedName>
        <fullName evidence="5">5'-3' exonuclease</fullName>
    </recommendedName>
</protein>
<evidence type="ECO:0000256" key="2">
    <source>
        <dbReference type="ARBA" id="ARBA00022801"/>
    </source>
</evidence>
<dbReference type="CDD" id="cd09898">
    <property type="entry name" value="H3TH_53EXO"/>
    <property type="match status" value="1"/>
</dbReference>
<keyword evidence="2" id="KW-0378">Hydrolase</keyword>
<dbReference type="InterPro" id="IPR038969">
    <property type="entry name" value="FEN"/>
</dbReference>
<dbReference type="SMART" id="SM00475">
    <property type="entry name" value="53EXOc"/>
    <property type="match status" value="1"/>
</dbReference>
<dbReference type="SUPFAM" id="SSF88723">
    <property type="entry name" value="PIN domain-like"/>
    <property type="match status" value="1"/>
</dbReference>
<evidence type="ECO:0000313" key="8">
    <source>
        <dbReference type="Proteomes" id="UP000267017"/>
    </source>
</evidence>
<gene>
    <name evidence="7" type="ORF">EHV15_34065</name>
</gene>
<comment type="caution">
    <text evidence="7">The sequence shown here is derived from an EMBL/GenBank/DDBJ whole genome shotgun (WGS) entry which is preliminary data.</text>
</comment>
<feature type="domain" description="5'-3' exonuclease" evidence="6">
    <location>
        <begin position="151"/>
        <end position="417"/>
    </location>
</feature>
<evidence type="ECO:0000256" key="4">
    <source>
        <dbReference type="ARBA" id="ARBA00049957"/>
    </source>
</evidence>
<dbReference type="SUPFAM" id="SSF47807">
    <property type="entry name" value="5' to 3' exonuclease, C-terminal subdomain"/>
    <property type="match status" value="1"/>
</dbReference>
<dbReference type="InterPro" id="IPR002421">
    <property type="entry name" value="5-3_exonuclease"/>
</dbReference>
<evidence type="ECO:0000256" key="1">
    <source>
        <dbReference type="ARBA" id="ARBA00022722"/>
    </source>
</evidence>
<dbReference type="GO" id="GO:0033567">
    <property type="term" value="P:DNA replication, Okazaki fragment processing"/>
    <property type="evidence" value="ECO:0007669"/>
    <property type="project" value="InterPro"/>
</dbReference>
<dbReference type="PANTHER" id="PTHR42646">
    <property type="entry name" value="FLAP ENDONUCLEASE XNI"/>
    <property type="match status" value="1"/>
</dbReference>
<dbReference type="InterPro" id="IPR020046">
    <property type="entry name" value="5-3_exonucl_a-hlix_arch_N"/>
</dbReference>
<keyword evidence="3" id="KW-0238">DNA-binding</keyword>
<dbReference type="InterPro" id="IPR036279">
    <property type="entry name" value="5-3_exonuclease_C_sf"/>
</dbReference>
<evidence type="ECO:0000259" key="6">
    <source>
        <dbReference type="SMART" id="SM00475"/>
    </source>
</evidence>
<dbReference type="Gene3D" id="1.10.150.20">
    <property type="entry name" value="5' to 3' exonuclease, C-terminal subdomain"/>
    <property type="match status" value="1"/>
</dbReference>
<dbReference type="GO" id="GO:0003677">
    <property type="term" value="F:DNA binding"/>
    <property type="evidence" value="ECO:0007669"/>
    <property type="project" value="UniProtKB-KW"/>
</dbReference>
<organism evidence="7 8">
    <name type="scientific">Paenibacillus oralis</name>
    <dbReference type="NCBI Taxonomy" id="2490856"/>
    <lineage>
        <taxon>Bacteria</taxon>
        <taxon>Bacillati</taxon>
        <taxon>Bacillota</taxon>
        <taxon>Bacilli</taxon>
        <taxon>Bacillales</taxon>
        <taxon>Paenibacillaceae</taxon>
        <taxon>Paenibacillus</taxon>
    </lineage>
</organism>
<dbReference type="GO" id="GO:0008409">
    <property type="term" value="F:5'-3' exonuclease activity"/>
    <property type="evidence" value="ECO:0007669"/>
    <property type="project" value="InterPro"/>
</dbReference>
<dbReference type="RefSeq" id="WP_128635712.1">
    <property type="nucleotide sequence ID" value="NZ_RRCN01000002.1"/>
</dbReference>
<sequence>MENRIGVSFSPNGTVNSTIVSFESLIRQLPNMSARVSHVSFEKNWLKIVFDEQKGSSDYTVQHEGLCLSMTLKNLTMSALKCTIYEFMNLLFSLQVKYGGIYDVQNLVLQDGVFSLELKESKQEQQSRSLDYKDEDSHKAKDPKQFMDLAGRLLLIDSSNLINACYYATAGGKKEEELMRSSAGVYTNAIKALIDRFISIVRIYAPTHCVVAIDPERSELFRRDIYSEYKANRDGKEKPNSLEEQIPLAYELFDAMNVPQLKVERMEADDTIAALTKRWIRENRGDVIVLSNDKDLYQLLDGNVIQVLSGNVEMTRDLFIAKYSITPEQLADYKALCGEVSDNIPGVPGIGDKTAVKLLTEYQSLEGILTNVGQLKGKVKENMELYAEDAKMSKRLAILYTDLPQLESINLDELVMKINKDGMRRVLEKLEIKLTRSAA</sequence>
<evidence type="ECO:0000256" key="5">
    <source>
        <dbReference type="ARBA" id="ARBA00050026"/>
    </source>
</evidence>
<keyword evidence="8" id="KW-1185">Reference proteome</keyword>
<evidence type="ECO:0000313" key="7">
    <source>
        <dbReference type="EMBL" id="RRJ54625.1"/>
    </source>
</evidence>
<dbReference type="SMART" id="SM00279">
    <property type="entry name" value="HhH2"/>
    <property type="match status" value="1"/>
</dbReference>
<dbReference type="InterPro" id="IPR029060">
    <property type="entry name" value="PIN-like_dom_sf"/>
</dbReference>
<dbReference type="InterPro" id="IPR008918">
    <property type="entry name" value="HhH2"/>
</dbReference>
<dbReference type="OrthoDB" id="9806424at2"/>
<name>A0A3P3T9A9_9BACL</name>
<dbReference type="InterPro" id="IPR020045">
    <property type="entry name" value="DNA_polI_H3TH"/>
</dbReference>
<dbReference type="Pfam" id="PF02739">
    <property type="entry name" value="5_3_exonuc_N"/>
    <property type="match status" value="1"/>
</dbReference>
<keyword evidence="1" id="KW-0540">Nuclease</keyword>
<dbReference type="Proteomes" id="UP000267017">
    <property type="component" value="Unassembled WGS sequence"/>
</dbReference>
<accession>A0A3P3T9A9</accession>